<keyword evidence="5" id="KW-0472">Membrane</keyword>
<dbReference type="Proteomes" id="UP000593567">
    <property type="component" value="Unassembled WGS sequence"/>
</dbReference>
<evidence type="ECO:0000313" key="8">
    <source>
        <dbReference type="Proteomes" id="UP000593567"/>
    </source>
</evidence>
<keyword evidence="3" id="KW-0677">Repeat</keyword>
<dbReference type="InterPro" id="IPR002859">
    <property type="entry name" value="PKD/REJ-like"/>
</dbReference>
<keyword evidence="4" id="KW-1133">Transmembrane helix</keyword>
<gene>
    <name evidence="7" type="ORF">EB796_011922</name>
</gene>
<dbReference type="Pfam" id="PF02010">
    <property type="entry name" value="REJ"/>
    <property type="match status" value="1"/>
</dbReference>
<reference evidence="7" key="1">
    <citation type="submission" date="2020-06" db="EMBL/GenBank/DDBJ databases">
        <title>Draft genome of Bugula neritina, a colonial animal packing powerful symbionts and potential medicines.</title>
        <authorList>
            <person name="Rayko M."/>
        </authorList>
    </citation>
    <scope>NUCLEOTIDE SEQUENCE [LARGE SCALE GENOMIC DNA]</scope>
    <source>
        <strain evidence="7">Kwan_BN1</strain>
    </source>
</reference>
<evidence type="ECO:0000256" key="3">
    <source>
        <dbReference type="ARBA" id="ARBA00022737"/>
    </source>
</evidence>
<dbReference type="PANTHER" id="PTHR46730:SF1">
    <property type="entry name" value="PLAT DOMAIN-CONTAINING PROTEIN"/>
    <property type="match status" value="1"/>
</dbReference>
<comment type="caution">
    <text evidence="7">The sequence shown here is derived from an EMBL/GenBank/DDBJ whole genome shotgun (WGS) entry which is preliminary data.</text>
</comment>
<sequence>MRHHIASKLVFLERRAGPCLLSLTDTDGSTSFVSFSDYQDVVDAKSIIELPEFSLSTNTKYQFTLTYKKNDRSSATKEIAVEVKEGSPPKVSIDEIEGSHNPNKDLVIAGSVLSPLDFAVTWSCVEGEGYEVLDVEAFSNANGKNYGGNGRAVSVALVVAAEFLKPGATYKFELDATHFDNFAVAALEVTVNAAPQCTDVTNTGGTSGTALTDEFTAVMEGCDDDETDFPLTYRFYTVDVDNSDKVTYLTAESQLASEISTKLSAGVRKFGCQVCDINKACADYVSDTEITLSNSDFTTSNIDQILEDAGDDVALGGESPLISQVLDNVESMDDPTDEVKEMVVTLGDMLTSSTLSGINAQDDPDGGLDKLSYTTETTEQTKSVAGSSALSEGSQEQMKAKTAEVAEFKINPEQGGDDTVSLLNSSGGIAETDIISEDAVTFIELLESVWQGVCAGQVEGQDAEVGR</sequence>
<evidence type="ECO:0000256" key="2">
    <source>
        <dbReference type="ARBA" id="ARBA00022692"/>
    </source>
</evidence>
<dbReference type="AlphaFoldDB" id="A0A7J7JVM9"/>
<organism evidence="7 8">
    <name type="scientific">Bugula neritina</name>
    <name type="common">Brown bryozoan</name>
    <name type="synonym">Sertularia neritina</name>
    <dbReference type="NCBI Taxonomy" id="10212"/>
    <lineage>
        <taxon>Eukaryota</taxon>
        <taxon>Metazoa</taxon>
        <taxon>Spiralia</taxon>
        <taxon>Lophotrochozoa</taxon>
        <taxon>Bryozoa</taxon>
        <taxon>Gymnolaemata</taxon>
        <taxon>Cheilostomatida</taxon>
        <taxon>Flustrina</taxon>
        <taxon>Buguloidea</taxon>
        <taxon>Bugulidae</taxon>
        <taxon>Bugula</taxon>
    </lineage>
</organism>
<name>A0A7J7JVM9_BUGNE</name>
<keyword evidence="2" id="KW-0812">Transmembrane</keyword>
<dbReference type="PANTHER" id="PTHR46730">
    <property type="entry name" value="POLYCYSTIN-1"/>
    <property type="match status" value="1"/>
</dbReference>
<dbReference type="GO" id="GO:0006816">
    <property type="term" value="P:calcium ion transport"/>
    <property type="evidence" value="ECO:0007669"/>
    <property type="project" value="TreeGrafter"/>
</dbReference>
<evidence type="ECO:0000259" key="6">
    <source>
        <dbReference type="Pfam" id="PF02010"/>
    </source>
</evidence>
<evidence type="ECO:0000256" key="1">
    <source>
        <dbReference type="ARBA" id="ARBA00004370"/>
    </source>
</evidence>
<protein>
    <recommendedName>
        <fullName evidence="6">PKD/REJ-like domain-containing protein</fullName>
    </recommendedName>
</protein>
<comment type="subcellular location">
    <subcellularLocation>
        <location evidence="1">Membrane</location>
    </subcellularLocation>
</comment>
<evidence type="ECO:0000313" key="7">
    <source>
        <dbReference type="EMBL" id="KAF6029774.1"/>
    </source>
</evidence>
<dbReference type="GO" id="GO:0005261">
    <property type="term" value="F:monoatomic cation channel activity"/>
    <property type="evidence" value="ECO:0007669"/>
    <property type="project" value="TreeGrafter"/>
</dbReference>
<dbReference type="GO" id="GO:0005886">
    <property type="term" value="C:plasma membrane"/>
    <property type="evidence" value="ECO:0007669"/>
    <property type="project" value="TreeGrafter"/>
</dbReference>
<feature type="domain" description="PKD/REJ-like" evidence="6">
    <location>
        <begin position="43"/>
        <end position="303"/>
    </location>
</feature>
<evidence type="ECO:0000256" key="5">
    <source>
        <dbReference type="ARBA" id="ARBA00023136"/>
    </source>
</evidence>
<dbReference type="EMBL" id="VXIV02001787">
    <property type="protein sequence ID" value="KAF6029774.1"/>
    <property type="molecule type" value="Genomic_DNA"/>
</dbReference>
<dbReference type="OrthoDB" id="6108243at2759"/>
<accession>A0A7J7JVM9</accession>
<proteinExistence type="predicted"/>
<keyword evidence="8" id="KW-1185">Reference proteome</keyword>
<evidence type="ECO:0000256" key="4">
    <source>
        <dbReference type="ARBA" id="ARBA00022989"/>
    </source>
</evidence>